<sequence length="223" mass="23789">MAATRDDGGRVPGVWTKELLNSAQGDSFSLLRLAAGGEFTRPGCGDDRVLVLDGKLSIAGGTTGLVSEHRTGAYAALPGDGEVGAVVSSTSGSTALVLAGKRLGTPADDVFGPEGWLESGPGQWFRLLLDVAFDETFDERVVGLSHFEPGSFSPRHPHRTAHRFLFLDGEADDELVFPDGTRHTAHRARGDFVDYPYPIEHQTFSRTGCTILFLHEPVPATAG</sequence>
<dbReference type="InterPro" id="IPR025979">
    <property type="entry name" value="ChrR-like_cupin_dom"/>
</dbReference>
<dbReference type="RefSeq" id="WP_171078177.1">
    <property type="nucleotide sequence ID" value="NZ_BNBU01000001.1"/>
</dbReference>
<keyword evidence="3" id="KW-1185">Reference proteome</keyword>
<dbReference type="Proteomes" id="UP000587462">
    <property type="component" value="Unassembled WGS sequence"/>
</dbReference>
<proteinExistence type="predicted"/>
<name>A0A7Y7AZR6_STRMO</name>
<feature type="domain" description="ChrR-like cupin" evidence="1">
    <location>
        <begin position="116"/>
        <end position="218"/>
    </location>
</feature>
<gene>
    <name evidence="2" type="ORF">HG542_01695</name>
</gene>
<reference evidence="2 3" key="1">
    <citation type="submission" date="2020-04" db="EMBL/GenBank/DDBJ databases">
        <title>Draft Genome Sequence of Streptomyces morookaense DSM 40503, an 8-azaguanine-producing strain.</title>
        <authorList>
            <person name="Qi J."/>
            <person name="Gao J.-M."/>
        </authorList>
    </citation>
    <scope>NUCLEOTIDE SEQUENCE [LARGE SCALE GENOMIC DNA]</scope>
    <source>
        <strain evidence="2 3">DSM 40503</strain>
    </source>
</reference>
<dbReference type="AlphaFoldDB" id="A0A7Y7AZR6"/>
<comment type="caution">
    <text evidence="2">The sequence shown here is derived from an EMBL/GenBank/DDBJ whole genome shotgun (WGS) entry which is preliminary data.</text>
</comment>
<dbReference type="InterPro" id="IPR014710">
    <property type="entry name" value="RmlC-like_jellyroll"/>
</dbReference>
<dbReference type="EMBL" id="JABBXF010000004">
    <property type="protein sequence ID" value="NVK76371.1"/>
    <property type="molecule type" value="Genomic_DNA"/>
</dbReference>
<dbReference type="SUPFAM" id="SSF51182">
    <property type="entry name" value="RmlC-like cupins"/>
    <property type="match status" value="1"/>
</dbReference>
<accession>A0A7Y7AZR6</accession>
<protein>
    <recommendedName>
        <fullName evidence="1">ChrR-like cupin domain-containing protein</fullName>
    </recommendedName>
</protein>
<evidence type="ECO:0000313" key="3">
    <source>
        <dbReference type="Proteomes" id="UP000587462"/>
    </source>
</evidence>
<dbReference type="Gene3D" id="2.60.120.10">
    <property type="entry name" value="Jelly Rolls"/>
    <property type="match status" value="1"/>
</dbReference>
<dbReference type="InterPro" id="IPR011051">
    <property type="entry name" value="RmlC_Cupin_sf"/>
</dbReference>
<evidence type="ECO:0000313" key="2">
    <source>
        <dbReference type="EMBL" id="NVK76371.1"/>
    </source>
</evidence>
<evidence type="ECO:0000259" key="1">
    <source>
        <dbReference type="Pfam" id="PF12973"/>
    </source>
</evidence>
<organism evidence="2 3">
    <name type="scientific">Streptomyces morookaense</name>
    <name type="common">Streptoverticillium morookaense</name>
    <dbReference type="NCBI Taxonomy" id="1970"/>
    <lineage>
        <taxon>Bacteria</taxon>
        <taxon>Bacillati</taxon>
        <taxon>Actinomycetota</taxon>
        <taxon>Actinomycetes</taxon>
        <taxon>Kitasatosporales</taxon>
        <taxon>Streptomycetaceae</taxon>
        <taxon>Streptomyces</taxon>
    </lineage>
</organism>
<dbReference type="Pfam" id="PF12973">
    <property type="entry name" value="Cupin_7"/>
    <property type="match status" value="1"/>
</dbReference>